<accession>A0A916JIZ5</accession>
<dbReference type="SUPFAM" id="SSF52058">
    <property type="entry name" value="L domain-like"/>
    <property type="match status" value="1"/>
</dbReference>
<keyword evidence="3" id="KW-1185">Reference proteome</keyword>
<proteinExistence type="predicted"/>
<evidence type="ECO:0000313" key="3">
    <source>
        <dbReference type="Proteomes" id="UP000680038"/>
    </source>
</evidence>
<feature type="signal peptide" evidence="1">
    <location>
        <begin position="1"/>
        <end position="19"/>
    </location>
</feature>
<sequence>MYKIYFLGSLLLLSLQALAQCPTGDQSFYNQTDVNDFLADYPDCEELPGRVLIEGSGITNLNGFKNLTYIDGVLRIAETGLGDLTGLDWVFRRS</sequence>
<keyword evidence="1" id="KW-0732">Signal</keyword>
<evidence type="ECO:0000313" key="2">
    <source>
        <dbReference type="EMBL" id="CAG5017736.1"/>
    </source>
</evidence>
<dbReference type="AlphaFoldDB" id="A0A916JIZ5"/>
<evidence type="ECO:0000256" key="1">
    <source>
        <dbReference type="SAM" id="SignalP"/>
    </source>
</evidence>
<reference evidence="2" key="1">
    <citation type="submission" date="2021-04" db="EMBL/GenBank/DDBJ databases">
        <authorList>
            <person name="Rodrigo-Torres L."/>
            <person name="Arahal R. D."/>
            <person name="Lucena T."/>
        </authorList>
    </citation>
    <scope>NUCLEOTIDE SEQUENCE</scope>
    <source>
        <strain evidence="2">CECT 9275</strain>
    </source>
</reference>
<feature type="chain" id="PRO_5037172981" description="Receptor L-domain domain-containing protein" evidence="1">
    <location>
        <begin position="20"/>
        <end position="94"/>
    </location>
</feature>
<evidence type="ECO:0008006" key="4">
    <source>
        <dbReference type="Google" id="ProtNLM"/>
    </source>
</evidence>
<name>A0A916JIZ5_9BACT</name>
<protein>
    <recommendedName>
        <fullName evidence="4">Receptor L-domain domain-containing protein</fullName>
    </recommendedName>
</protein>
<organism evidence="2 3">
    <name type="scientific">Dyadobacter helix</name>
    <dbReference type="NCBI Taxonomy" id="2822344"/>
    <lineage>
        <taxon>Bacteria</taxon>
        <taxon>Pseudomonadati</taxon>
        <taxon>Bacteroidota</taxon>
        <taxon>Cytophagia</taxon>
        <taxon>Cytophagales</taxon>
        <taxon>Spirosomataceae</taxon>
        <taxon>Dyadobacter</taxon>
    </lineage>
</organism>
<dbReference type="RefSeq" id="WP_215242161.1">
    <property type="nucleotide sequence ID" value="NZ_CAJRAF010000004.1"/>
</dbReference>
<comment type="caution">
    <text evidence="2">The sequence shown here is derived from an EMBL/GenBank/DDBJ whole genome shotgun (WGS) entry which is preliminary data.</text>
</comment>
<dbReference type="EMBL" id="CAJRAF010000004">
    <property type="protein sequence ID" value="CAG5017736.1"/>
    <property type="molecule type" value="Genomic_DNA"/>
</dbReference>
<gene>
    <name evidence="2" type="ORF">DYBT9275_05836</name>
</gene>
<dbReference type="Proteomes" id="UP000680038">
    <property type="component" value="Unassembled WGS sequence"/>
</dbReference>